<dbReference type="GO" id="GO:0016779">
    <property type="term" value="F:nucleotidyltransferase activity"/>
    <property type="evidence" value="ECO:0007669"/>
    <property type="project" value="UniProtKB-KW"/>
</dbReference>
<name>A0ABT0LHP2_9GAMM</name>
<comment type="caution">
    <text evidence="5">The sequence shown here is derived from an EMBL/GenBank/DDBJ whole genome shotgun (WGS) entry which is preliminary data.</text>
</comment>
<dbReference type="Pfam" id="PF12804">
    <property type="entry name" value="NTP_transf_3"/>
    <property type="match status" value="1"/>
</dbReference>
<evidence type="ECO:0000256" key="2">
    <source>
        <dbReference type="ARBA" id="ARBA00022695"/>
    </source>
</evidence>
<sequence>MSIDSAIIMAAGLGQRIPSYSRYCPKGFIEVGGVSLIERSLSLLREQGIEKVIIGTGHLSHFYEKLALKFKGLDITLVYNEVYAKTGSLETFLRCCELVDGSFLSLESDLIYHTNILQHLLEMNKDNILIGSGRTYSGDEVYIGVDEYGYLNNLSKNLDDIDAIYAELVGICRFDKHIAGNIQKVLKQRGVSRPCSWHYEEGLVAVSSNTNIKIEKVNFPWAEIDMLEHLQRVEKTVWPAICELDVFENQSTR</sequence>
<organism evidence="5 6">
    <name type="scientific">Shewanella surugensis</name>
    <dbReference type="NCBI Taxonomy" id="212020"/>
    <lineage>
        <taxon>Bacteria</taxon>
        <taxon>Pseudomonadati</taxon>
        <taxon>Pseudomonadota</taxon>
        <taxon>Gammaproteobacteria</taxon>
        <taxon>Alteromonadales</taxon>
        <taxon>Shewanellaceae</taxon>
        <taxon>Shewanella</taxon>
    </lineage>
</organism>
<dbReference type="Gene3D" id="3.90.550.10">
    <property type="entry name" value="Spore Coat Polysaccharide Biosynthesis Protein SpsA, Chain A"/>
    <property type="match status" value="1"/>
</dbReference>
<dbReference type="InterPro" id="IPR029044">
    <property type="entry name" value="Nucleotide-diphossugar_trans"/>
</dbReference>
<keyword evidence="2 5" id="KW-0548">Nucleotidyltransferase</keyword>
<keyword evidence="6" id="KW-1185">Reference proteome</keyword>
<dbReference type="RefSeq" id="WP_248942617.1">
    <property type="nucleotide sequence ID" value="NZ_JAKIKS010000137.1"/>
</dbReference>
<evidence type="ECO:0000313" key="5">
    <source>
        <dbReference type="EMBL" id="MCL1127222.1"/>
    </source>
</evidence>
<dbReference type="SUPFAM" id="SSF53448">
    <property type="entry name" value="Nucleotide-diphospho-sugar transferases"/>
    <property type="match status" value="1"/>
</dbReference>
<dbReference type="EMBL" id="JAKIKS010000137">
    <property type="protein sequence ID" value="MCL1127222.1"/>
    <property type="molecule type" value="Genomic_DNA"/>
</dbReference>
<dbReference type="PANTHER" id="PTHR43584:SF5">
    <property type="entry name" value="PROTEIN LICC"/>
    <property type="match status" value="1"/>
</dbReference>
<dbReference type="InterPro" id="IPR050065">
    <property type="entry name" value="GlmU-like"/>
</dbReference>
<dbReference type="InterPro" id="IPR025877">
    <property type="entry name" value="MobA-like_NTP_Trfase"/>
</dbReference>
<gene>
    <name evidence="5" type="ORF">L2764_22760</name>
</gene>
<reference evidence="5 6" key="1">
    <citation type="submission" date="2022-01" db="EMBL/GenBank/DDBJ databases">
        <title>Whole genome-based taxonomy of the Shewanellaceae.</title>
        <authorList>
            <person name="Martin-Rodriguez A.J."/>
        </authorList>
    </citation>
    <scope>NUCLEOTIDE SEQUENCE [LARGE SCALE GENOMIC DNA]</scope>
    <source>
        <strain evidence="5 6">DSM 17177</strain>
    </source>
</reference>
<feature type="domain" description="MobA-like NTP transferase" evidence="4">
    <location>
        <begin position="6"/>
        <end position="123"/>
    </location>
</feature>
<keyword evidence="3" id="KW-0460">Magnesium</keyword>
<protein>
    <submittedName>
        <fullName evidence="5">Phosphocholine cytidylyltransferase family protein</fullName>
    </submittedName>
</protein>
<evidence type="ECO:0000256" key="1">
    <source>
        <dbReference type="ARBA" id="ARBA00022679"/>
    </source>
</evidence>
<dbReference type="Proteomes" id="UP001203423">
    <property type="component" value="Unassembled WGS sequence"/>
</dbReference>
<evidence type="ECO:0000256" key="3">
    <source>
        <dbReference type="ARBA" id="ARBA00022842"/>
    </source>
</evidence>
<accession>A0ABT0LHP2</accession>
<keyword evidence="1" id="KW-0808">Transferase</keyword>
<dbReference type="PANTHER" id="PTHR43584">
    <property type="entry name" value="NUCLEOTIDYL TRANSFERASE"/>
    <property type="match status" value="1"/>
</dbReference>
<proteinExistence type="predicted"/>
<evidence type="ECO:0000259" key="4">
    <source>
        <dbReference type="Pfam" id="PF12804"/>
    </source>
</evidence>
<evidence type="ECO:0000313" key="6">
    <source>
        <dbReference type="Proteomes" id="UP001203423"/>
    </source>
</evidence>
<dbReference type="CDD" id="cd02523">
    <property type="entry name" value="PC_cytidylyltransferase"/>
    <property type="match status" value="1"/>
</dbReference>